<dbReference type="EMBL" id="SZQL01000006">
    <property type="protein sequence ID" value="TKK68928.1"/>
    <property type="molecule type" value="Genomic_DNA"/>
</dbReference>
<dbReference type="InterPro" id="IPR055372">
    <property type="entry name" value="CBM96"/>
</dbReference>
<dbReference type="NCBIfam" id="NF033679">
    <property type="entry name" value="DNRLRE_dom"/>
    <property type="match status" value="1"/>
</dbReference>
<evidence type="ECO:0000256" key="1">
    <source>
        <dbReference type="ARBA" id="ARBA00004613"/>
    </source>
</evidence>
<evidence type="ECO:0000256" key="3">
    <source>
        <dbReference type="ARBA" id="ARBA00022729"/>
    </source>
</evidence>
<dbReference type="PROSITE" id="PS51257">
    <property type="entry name" value="PROKAR_LIPOPROTEIN"/>
    <property type="match status" value="1"/>
</dbReference>
<gene>
    <name evidence="5" type="ORF">FC093_09545</name>
</gene>
<dbReference type="Pfam" id="PF24517">
    <property type="entry name" value="CBM96"/>
    <property type="match status" value="1"/>
</dbReference>
<evidence type="ECO:0000313" key="5">
    <source>
        <dbReference type="EMBL" id="TKK68928.1"/>
    </source>
</evidence>
<keyword evidence="3" id="KW-0732">Signal</keyword>
<keyword evidence="6" id="KW-1185">Reference proteome</keyword>
<dbReference type="Gene3D" id="2.60.120.970">
    <property type="match status" value="1"/>
</dbReference>
<protein>
    <submittedName>
        <fullName evidence="5">DNRLRE domain-containing protein</fullName>
    </submittedName>
</protein>
<comment type="subcellular location">
    <subcellularLocation>
        <location evidence="1">Secreted</location>
    </subcellularLocation>
</comment>
<name>A0A4U3L1Q0_9BACT</name>
<accession>A0A4U3L1Q0</accession>
<organism evidence="5 6">
    <name type="scientific">Ilyomonas limi</name>
    <dbReference type="NCBI Taxonomy" id="2575867"/>
    <lineage>
        <taxon>Bacteria</taxon>
        <taxon>Pseudomonadati</taxon>
        <taxon>Bacteroidota</taxon>
        <taxon>Chitinophagia</taxon>
        <taxon>Chitinophagales</taxon>
        <taxon>Chitinophagaceae</taxon>
        <taxon>Ilyomonas</taxon>
    </lineage>
</organism>
<evidence type="ECO:0000259" key="4">
    <source>
        <dbReference type="Pfam" id="PF24517"/>
    </source>
</evidence>
<dbReference type="OrthoDB" id="642527at2"/>
<evidence type="ECO:0000313" key="6">
    <source>
        <dbReference type="Proteomes" id="UP000305848"/>
    </source>
</evidence>
<dbReference type="Proteomes" id="UP000305848">
    <property type="component" value="Unassembled WGS sequence"/>
</dbReference>
<feature type="domain" description="Carbohydrate-binding module family 96" evidence="4">
    <location>
        <begin position="93"/>
        <end position="244"/>
    </location>
</feature>
<evidence type="ECO:0000256" key="2">
    <source>
        <dbReference type="ARBA" id="ARBA00022525"/>
    </source>
</evidence>
<dbReference type="RefSeq" id="WP_137261548.1">
    <property type="nucleotide sequence ID" value="NZ_SZQL01000006.1"/>
</dbReference>
<dbReference type="AlphaFoldDB" id="A0A4U3L1Q0"/>
<comment type="caution">
    <text evidence="5">The sequence shown here is derived from an EMBL/GenBank/DDBJ whole genome shotgun (WGS) entry which is preliminary data.</text>
</comment>
<dbReference type="GO" id="GO:0005576">
    <property type="term" value="C:extracellular region"/>
    <property type="evidence" value="ECO:0007669"/>
    <property type="project" value="UniProtKB-SubCell"/>
</dbReference>
<sequence length="247" mass="27128">MKLLFKPSPVLAGIALSVALFSSCTKEGVQNTPVINSTNSFIDNEEMTLMQVSGNLKLIIHPGPNSGQDVYADQWGATGSGNQNHVPELPVNSWDYGGGITTRSFIKFPQLKNVPINARVVSAKLFLYTAENFLNHPQGNTGDNRCAVQRIISHNWREAGLTWDNQPEATTENQAIIQASDQATQQFNYNPIVDVTAMVQQMVAHPETNYGFKLKILNEVPDAAVNFASSEAASPSFRPKLAVTYRY</sequence>
<reference evidence="5 6" key="1">
    <citation type="submission" date="2019-05" db="EMBL/GenBank/DDBJ databases">
        <title>Panacibacter sp. strain 17mud1-8 Genome sequencing and assembly.</title>
        <authorList>
            <person name="Chhetri G."/>
        </authorList>
    </citation>
    <scope>NUCLEOTIDE SEQUENCE [LARGE SCALE GENOMIC DNA]</scope>
    <source>
        <strain evidence="5 6">17mud1-8</strain>
    </source>
</reference>
<keyword evidence="2" id="KW-0964">Secreted</keyword>
<proteinExistence type="predicted"/>